<dbReference type="OrthoDB" id="8983202at2759"/>
<dbReference type="Proteomes" id="UP000518266">
    <property type="component" value="Unassembled WGS sequence"/>
</dbReference>
<dbReference type="AlphaFoldDB" id="A0A7J5Y6S1"/>
<comment type="caution">
    <text evidence="1">The sequence shown here is derived from an EMBL/GenBank/DDBJ whole genome shotgun (WGS) entry which is preliminary data.</text>
</comment>
<proteinExistence type="predicted"/>
<gene>
    <name evidence="1" type="ORF">F7725_008298</name>
</gene>
<evidence type="ECO:0000313" key="1">
    <source>
        <dbReference type="EMBL" id="KAF3845135.1"/>
    </source>
</evidence>
<keyword evidence="2" id="KW-1185">Reference proteome</keyword>
<feature type="non-terminal residue" evidence="1">
    <location>
        <position position="1"/>
    </location>
</feature>
<evidence type="ECO:0000313" key="2">
    <source>
        <dbReference type="Proteomes" id="UP000518266"/>
    </source>
</evidence>
<organism evidence="1 2">
    <name type="scientific">Dissostichus mawsoni</name>
    <name type="common">Antarctic cod</name>
    <dbReference type="NCBI Taxonomy" id="36200"/>
    <lineage>
        <taxon>Eukaryota</taxon>
        <taxon>Metazoa</taxon>
        <taxon>Chordata</taxon>
        <taxon>Craniata</taxon>
        <taxon>Vertebrata</taxon>
        <taxon>Euteleostomi</taxon>
        <taxon>Actinopterygii</taxon>
        <taxon>Neopterygii</taxon>
        <taxon>Teleostei</taxon>
        <taxon>Neoteleostei</taxon>
        <taxon>Acanthomorphata</taxon>
        <taxon>Eupercaria</taxon>
        <taxon>Perciformes</taxon>
        <taxon>Notothenioidei</taxon>
        <taxon>Nototheniidae</taxon>
        <taxon>Dissostichus</taxon>
    </lineage>
</organism>
<name>A0A7J5Y6S1_DISMA</name>
<dbReference type="EMBL" id="JAAKFY010000015">
    <property type="protein sequence ID" value="KAF3845135.1"/>
    <property type="molecule type" value="Genomic_DNA"/>
</dbReference>
<sequence>MVNHSMHCPKGKEATYALESTHCFMLLHHMHSELPLVHSLHKALMAHGVRHCLALWLAGGHFNNPLDAGSARYPQNPASLGSPGSHCSEVLVKGDMSSQHQYDTLIFLSPTQGVKEALYCKHTAAPQSDIQDCPPLPLTTTLMICSSFSTKSTFFCVVSEASTALWLRQASLALSYESFAVMIFTQEFPTRCTPGCGAPTDSSGPQRSSYSWFSCCTPMTGAVAPQRQALSGAPLAAVGVGGAAVAVCVLGRQLSWVLFHTHWIPGQAWLQDAGLEKAAQLGDVYMRTSLSSRLLKPPNTYITLKDERGGDVRRLQWKV</sequence>
<accession>A0A7J5Y6S1</accession>
<protein>
    <submittedName>
        <fullName evidence="1">Uncharacterized protein</fullName>
    </submittedName>
</protein>
<reference evidence="1 2" key="1">
    <citation type="submission" date="2020-03" db="EMBL/GenBank/DDBJ databases">
        <title>Dissostichus mawsoni Genome sequencing and assembly.</title>
        <authorList>
            <person name="Park H."/>
        </authorList>
    </citation>
    <scope>NUCLEOTIDE SEQUENCE [LARGE SCALE GENOMIC DNA]</scope>
    <source>
        <strain evidence="1">DM0001</strain>
        <tissue evidence="1">Muscle</tissue>
    </source>
</reference>